<feature type="compositionally biased region" description="Polar residues" evidence="1">
    <location>
        <begin position="279"/>
        <end position="312"/>
    </location>
</feature>
<evidence type="ECO:0000313" key="3">
    <source>
        <dbReference type="Proteomes" id="UP001465976"/>
    </source>
</evidence>
<organism evidence="2 3">
    <name type="scientific">Marasmius crinis-equi</name>
    <dbReference type="NCBI Taxonomy" id="585013"/>
    <lineage>
        <taxon>Eukaryota</taxon>
        <taxon>Fungi</taxon>
        <taxon>Dikarya</taxon>
        <taxon>Basidiomycota</taxon>
        <taxon>Agaricomycotina</taxon>
        <taxon>Agaricomycetes</taxon>
        <taxon>Agaricomycetidae</taxon>
        <taxon>Agaricales</taxon>
        <taxon>Marasmiineae</taxon>
        <taxon>Marasmiaceae</taxon>
        <taxon>Marasmius</taxon>
    </lineage>
</organism>
<evidence type="ECO:0000256" key="1">
    <source>
        <dbReference type="SAM" id="MobiDB-lite"/>
    </source>
</evidence>
<feature type="compositionally biased region" description="Low complexity" evidence="1">
    <location>
        <begin position="698"/>
        <end position="710"/>
    </location>
</feature>
<name>A0ABR3F0Q6_9AGAR</name>
<protein>
    <submittedName>
        <fullName evidence="2">Uncharacterized protein</fullName>
    </submittedName>
</protein>
<comment type="caution">
    <text evidence="2">The sequence shown here is derived from an EMBL/GenBank/DDBJ whole genome shotgun (WGS) entry which is preliminary data.</text>
</comment>
<dbReference type="EMBL" id="JBAHYK010001262">
    <property type="protein sequence ID" value="KAL0568770.1"/>
    <property type="molecule type" value="Genomic_DNA"/>
</dbReference>
<gene>
    <name evidence="2" type="ORF">V5O48_013211</name>
</gene>
<keyword evidence="3" id="KW-1185">Reference proteome</keyword>
<feature type="compositionally biased region" description="Basic and acidic residues" evidence="1">
    <location>
        <begin position="145"/>
        <end position="154"/>
    </location>
</feature>
<evidence type="ECO:0000313" key="2">
    <source>
        <dbReference type="EMBL" id="KAL0568770.1"/>
    </source>
</evidence>
<feature type="region of interest" description="Disordered" evidence="1">
    <location>
        <begin position="79"/>
        <end position="312"/>
    </location>
</feature>
<feature type="compositionally biased region" description="Basic and acidic residues" evidence="1">
    <location>
        <begin position="117"/>
        <end position="126"/>
    </location>
</feature>
<proteinExistence type="predicted"/>
<feature type="compositionally biased region" description="Basic and acidic residues" evidence="1">
    <location>
        <begin position="79"/>
        <end position="100"/>
    </location>
</feature>
<reference evidence="2 3" key="1">
    <citation type="submission" date="2024-02" db="EMBL/GenBank/DDBJ databases">
        <title>A draft genome for the cacao thread blight pathogen Marasmius crinis-equi.</title>
        <authorList>
            <person name="Cohen S.P."/>
            <person name="Baruah I.K."/>
            <person name="Amoako-Attah I."/>
            <person name="Bukari Y."/>
            <person name="Meinhardt L.W."/>
            <person name="Bailey B.A."/>
        </authorList>
    </citation>
    <scope>NUCLEOTIDE SEQUENCE [LARGE SCALE GENOMIC DNA]</scope>
    <source>
        <strain evidence="2 3">GH-76</strain>
    </source>
</reference>
<feature type="compositionally biased region" description="Basic residues" evidence="1">
    <location>
        <begin position="606"/>
        <end position="616"/>
    </location>
</feature>
<accession>A0ABR3F0Q6</accession>
<feature type="region of interest" description="Disordered" evidence="1">
    <location>
        <begin position="600"/>
        <end position="773"/>
    </location>
</feature>
<feature type="compositionally biased region" description="Low complexity" evidence="1">
    <location>
        <begin position="723"/>
        <end position="758"/>
    </location>
</feature>
<dbReference type="Proteomes" id="UP001465976">
    <property type="component" value="Unassembled WGS sequence"/>
</dbReference>
<sequence length="773" mass="86095">MDEEPKYPPHGAGCRICVEYAEHLKKERDTQKIDTSAQMEKELLKLKAQAAQEIARLQGRIVDLQGEQMKDKENLWKAKDELKEERTKRESLERALEQRQFEGSSRGSSRRGSPRGWIRESRESRYRPASPSPISRYPSRHAPSPHRDYRDRSTRRSASPARDYGRLGRNQSSPPHHRTRSPPRNDDEIEYAEEAPPRPREVPMQVTAPLPDRPQRPTLDTSRIPPTAPRAIRSAGHVHPATEWSQPTTAAPQIPPRGLAPGSRPTRYRAGNERAYISDSGNRHASTVPTLNSLPRLPSTAQPMAIPSTNSEVDRTLQSIRNPVGLDEVIRLQNLISSLHGRAGLGDVLTPSARSMLDAWRRPEWVQDARRMLRFYDTTSNPPDEPYARIPPLAQPSNHADIATHAEWVAIHGNFNNYPGVLVTDNLTTDALAIWACIQFRQLVPSNRNNSNSQRARGRWISLFIELMTQPYLYEQLLQLFNITVDAGGCLSHFDGVDVNFTMQDLVAGLASRGITARHSYWMYSWAMQYLREGELLNRDTGYVREVPWTELLGRAGHRVAEVGPPPIEGLPFEHIWTPPDNWDIPQYRDERNRRLAAAGKLDKANKRKQGIKCHVSHQPSYVFPPPLASRTAHGSRAATGNVPQSTASPAVSREYPSPAVSREGVGMGSNNVPLHLISGLSSRHPAHAQRNSSPHNATTVAPQTVPTQPTDDDSVMHDGTQTPNVDNPTSTSTPTTANTTDLENPTTTTTPDSNPNDAGDTTGAGRMETTDG</sequence>